<dbReference type="Gene3D" id="3.90.1010.20">
    <property type="match status" value="1"/>
</dbReference>
<dbReference type="GO" id="GO:0016020">
    <property type="term" value="C:membrane"/>
    <property type="evidence" value="ECO:0007669"/>
    <property type="project" value="InterPro"/>
</dbReference>
<sequence>MKKLAIGGIIIVLLGGYALWAASRSTQPTVPTDQTGQATSTQTTNNPSATGTDTGIGDSSSPSDVDPGQYKNGTYTGSLGSAAPYGQVQVKVTISSGKITAIDVIQKPEGPGTTDELGASSYPVMIKEAIAKQGSHVDIISGATQNTEGFNTSLSSALQQAQI</sequence>
<dbReference type="AlphaFoldDB" id="A0A1F4Y3M0"/>
<accession>A0A1F4Y3M0</accession>
<comment type="caution">
    <text evidence="3">The sequence shown here is derived from an EMBL/GenBank/DDBJ whole genome shotgun (WGS) entry which is preliminary data.</text>
</comment>
<dbReference type="InterPro" id="IPR007329">
    <property type="entry name" value="FMN-bd"/>
</dbReference>
<protein>
    <recommendedName>
        <fullName evidence="2">FMN-binding domain-containing protein</fullName>
    </recommendedName>
</protein>
<dbReference type="Proteomes" id="UP000176568">
    <property type="component" value="Unassembled WGS sequence"/>
</dbReference>
<feature type="compositionally biased region" description="Polar residues" evidence="1">
    <location>
        <begin position="27"/>
        <end position="53"/>
    </location>
</feature>
<dbReference type="GO" id="GO:0010181">
    <property type="term" value="F:FMN binding"/>
    <property type="evidence" value="ECO:0007669"/>
    <property type="project" value="InterPro"/>
</dbReference>
<dbReference type="STRING" id="1797247.A2419_01840"/>
<feature type="domain" description="FMN-binding" evidence="2">
    <location>
        <begin position="84"/>
        <end position="161"/>
    </location>
</feature>
<organism evidence="3 4">
    <name type="scientific">Candidatus Adlerbacteria bacterium RIFOXYC1_FULL_48_26</name>
    <dbReference type="NCBI Taxonomy" id="1797247"/>
    <lineage>
        <taxon>Bacteria</taxon>
        <taxon>Candidatus Adleribacteriota</taxon>
    </lineage>
</organism>
<evidence type="ECO:0000259" key="2">
    <source>
        <dbReference type="SMART" id="SM00900"/>
    </source>
</evidence>
<name>A0A1F4Y3M0_9BACT</name>
<dbReference type="Pfam" id="PF04205">
    <property type="entry name" value="FMN_bind"/>
    <property type="match status" value="1"/>
</dbReference>
<reference evidence="3 4" key="1">
    <citation type="journal article" date="2016" name="Nat. Commun.">
        <title>Thousands of microbial genomes shed light on interconnected biogeochemical processes in an aquifer system.</title>
        <authorList>
            <person name="Anantharaman K."/>
            <person name="Brown C.T."/>
            <person name="Hug L.A."/>
            <person name="Sharon I."/>
            <person name="Castelle C.J."/>
            <person name="Probst A.J."/>
            <person name="Thomas B.C."/>
            <person name="Singh A."/>
            <person name="Wilkins M.J."/>
            <person name="Karaoz U."/>
            <person name="Brodie E.L."/>
            <person name="Williams K.H."/>
            <person name="Hubbard S.S."/>
            <person name="Banfield J.F."/>
        </authorList>
    </citation>
    <scope>NUCLEOTIDE SEQUENCE [LARGE SCALE GENOMIC DNA]</scope>
</reference>
<gene>
    <name evidence="3" type="ORF">A2419_01840</name>
</gene>
<evidence type="ECO:0000313" key="3">
    <source>
        <dbReference type="EMBL" id="OGC88464.1"/>
    </source>
</evidence>
<proteinExistence type="predicted"/>
<dbReference type="SMART" id="SM00900">
    <property type="entry name" value="FMN_bind"/>
    <property type="match status" value="1"/>
</dbReference>
<feature type="region of interest" description="Disordered" evidence="1">
    <location>
        <begin position="27"/>
        <end position="72"/>
    </location>
</feature>
<feature type="compositionally biased region" description="Low complexity" evidence="1">
    <location>
        <begin position="58"/>
        <end position="67"/>
    </location>
</feature>
<evidence type="ECO:0000256" key="1">
    <source>
        <dbReference type="SAM" id="MobiDB-lite"/>
    </source>
</evidence>
<dbReference type="EMBL" id="MEXB01000008">
    <property type="protein sequence ID" value="OGC88464.1"/>
    <property type="molecule type" value="Genomic_DNA"/>
</dbReference>
<evidence type="ECO:0000313" key="4">
    <source>
        <dbReference type="Proteomes" id="UP000176568"/>
    </source>
</evidence>